<dbReference type="OrthoDB" id="9769113at2"/>
<dbReference type="STRING" id="946483.Cenrod_2085"/>
<evidence type="ECO:0000256" key="3">
    <source>
        <dbReference type="ARBA" id="ARBA00023027"/>
    </source>
</evidence>
<dbReference type="InterPro" id="IPR044516">
    <property type="entry name" value="UXS-like"/>
</dbReference>
<dbReference type="PANTHER" id="PTHR43078:SF6">
    <property type="entry name" value="UDP-GLUCURONIC ACID DECARBOXYLASE 1"/>
    <property type="match status" value="1"/>
</dbReference>
<dbReference type="EMBL" id="CP004885">
    <property type="protein sequence ID" value="AGX88156.1"/>
    <property type="molecule type" value="Genomic_DNA"/>
</dbReference>
<protein>
    <submittedName>
        <fullName evidence="6">dTDP-glucose 4,6-dehydratase</fullName>
    </submittedName>
</protein>
<name>U5N9B3_9BURK</name>
<keyword evidence="2" id="KW-0210">Decarboxylase</keyword>
<dbReference type="InterPro" id="IPR036291">
    <property type="entry name" value="NAD(P)-bd_dom_sf"/>
</dbReference>
<dbReference type="GO" id="GO:0005737">
    <property type="term" value="C:cytoplasm"/>
    <property type="evidence" value="ECO:0007669"/>
    <property type="project" value="TreeGrafter"/>
</dbReference>
<keyword evidence="3" id="KW-0520">NAD</keyword>
<dbReference type="AlphaFoldDB" id="U5N9B3"/>
<evidence type="ECO:0000256" key="2">
    <source>
        <dbReference type="ARBA" id="ARBA00022793"/>
    </source>
</evidence>
<dbReference type="GO" id="GO:0048040">
    <property type="term" value="F:UDP-glucuronate decarboxylase activity"/>
    <property type="evidence" value="ECO:0007669"/>
    <property type="project" value="TreeGrafter"/>
</dbReference>
<dbReference type="GO" id="GO:0070403">
    <property type="term" value="F:NAD+ binding"/>
    <property type="evidence" value="ECO:0007669"/>
    <property type="project" value="InterPro"/>
</dbReference>
<keyword evidence="7" id="KW-1185">Reference proteome</keyword>
<dbReference type="KEGG" id="cbx:Cenrod_2085"/>
<dbReference type="SUPFAM" id="SSF51735">
    <property type="entry name" value="NAD(P)-binding Rossmann-fold domains"/>
    <property type="match status" value="1"/>
</dbReference>
<dbReference type="RefSeq" id="WP_022775185.1">
    <property type="nucleotide sequence ID" value="NC_022576.1"/>
</dbReference>
<evidence type="ECO:0000313" key="7">
    <source>
        <dbReference type="Proteomes" id="UP000017184"/>
    </source>
</evidence>
<organism evidence="6 7">
    <name type="scientific">Candidatus Symbiobacter mobilis CR</name>
    <dbReference type="NCBI Taxonomy" id="946483"/>
    <lineage>
        <taxon>Bacteria</taxon>
        <taxon>Pseudomonadati</taxon>
        <taxon>Pseudomonadota</taxon>
        <taxon>Betaproteobacteria</taxon>
        <taxon>Burkholderiales</taxon>
        <taxon>Comamonadaceae</taxon>
    </lineage>
</organism>
<evidence type="ECO:0000313" key="6">
    <source>
        <dbReference type="EMBL" id="AGX88156.1"/>
    </source>
</evidence>
<reference evidence="6 7" key="1">
    <citation type="journal article" date="2013" name="Genome Biol.">
        <title>Genomic analysis reveals key aspects of prokaryotic symbiosis in the phototrophic consortium "Chlorochromatium aggregatum".</title>
        <authorList>
            <person name="Liu Z."/>
            <person name="Muller J."/>
            <person name="Li T."/>
            <person name="Alvey R.M."/>
            <person name="Vogl K."/>
            <person name="Frigaard N.U."/>
            <person name="Rockwell N.C."/>
            <person name="Boyd E.S."/>
            <person name="Tomsho L.P."/>
            <person name="Schuster S.C."/>
            <person name="Henke P."/>
            <person name="Rohde M."/>
            <person name="Overmann J."/>
            <person name="Bryant D.A."/>
        </authorList>
    </citation>
    <scope>NUCLEOTIDE SEQUENCE [LARGE SCALE GENOMIC DNA]</scope>
    <source>
        <strain evidence="6">CR</strain>
    </source>
</reference>
<dbReference type="Pfam" id="PF01370">
    <property type="entry name" value="Epimerase"/>
    <property type="match status" value="1"/>
</dbReference>
<dbReference type="PANTHER" id="PTHR43078">
    <property type="entry name" value="UDP-GLUCURONIC ACID DECARBOXYLASE-RELATED"/>
    <property type="match status" value="1"/>
</dbReference>
<dbReference type="eggNOG" id="COG0451">
    <property type="taxonomic scope" value="Bacteria"/>
</dbReference>
<proteinExistence type="predicted"/>
<sequence>MKKDLYEIDRILAMLGEDAQRLAGKTLLWTGTNGFLGRWVVRVIERLNEGVLHRPCKLIAVDMALPDPASPETVTHSSILYHAHDLTQRLWPVVEPLDYVVHMAGIASPFHYRQRPLQTIDVALEGSRSALEIARHHNARYLFCSSSEVYQTATVTPTPETYIGAIASNNDRSSYDVSKLMGETFAHVYHTQFGVNTGVIRIFNSFGPGLVENDHRILPRIASALVHGRPLQVYTSGQLPSRTYCPAVNTVAGMFLALLKGKPDETYNIGMDSPEQTVVELIERISGLLGEPIPHQIVPAPDVYVTEPQRRCPDISKARRELGYELGMTLNEGLLSFFHWACVAYK</sequence>
<accession>U5N9B3</accession>
<evidence type="ECO:0000256" key="1">
    <source>
        <dbReference type="ARBA" id="ARBA00001911"/>
    </source>
</evidence>
<dbReference type="HOGENOM" id="CLU_007383_4_0_4"/>
<evidence type="ECO:0000259" key="5">
    <source>
        <dbReference type="Pfam" id="PF01370"/>
    </source>
</evidence>
<comment type="cofactor">
    <cofactor evidence="1">
        <name>NAD(+)</name>
        <dbReference type="ChEBI" id="CHEBI:57540"/>
    </cofactor>
</comment>
<dbReference type="InterPro" id="IPR001509">
    <property type="entry name" value="Epimerase_deHydtase"/>
</dbReference>
<feature type="domain" description="NAD-dependent epimerase/dehydratase" evidence="5">
    <location>
        <begin position="30"/>
        <end position="270"/>
    </location>
</feature>
<keyword evidence="4" id="KW-0456">Lyase</keyword>
<gene>
    <name evidence="6" type="primary">rfbB-3</name>
    <name evidence="6" type="ORF">Cenrod_2085</name>
</gene>
<evidence type="ECO:0000256" key="4">
    <source>
        <dbReference type="ARBA" id="ARBA00023239"/>
    </source>
</evidence>
<dbReference type="Gene3D" id="3.40.50.720">
    <property type="entry name" value="NAD(P)-binding Rossmann-like Domain"/>
    <property type="match status" value="1"/>
</dbReference>
<dbReference type="GO" id="GO:0042732">
    <property type="term" value="P:D-xylose metabolic process"/>
    <property type="evidence" value="ECO:0007669"/>
    <property type="project" value="InterPro"/>
</dbReference>
<dbReference type="Proteomes" id="UP000017184">
    <property type="component" value="Chromosome"/>
</dbReference>